<dbReference type="EMBL" id="CAJNNV010014873">
    <property type="protein sequence ID" value="CAE8602979.1"/>
    <property type="molecule type" value="Genomic_DNA"/>
</dbReference>
<protein>
    <recommendedName>
        <fullName evidence="7">Guanine nucleotide-binding protein subunit beta-like protein</fullName>
    </recommendedName>
</protein>
<dbReference type="SMART" id="SM00320">
    <property type="entry name" value="WD40"/>
    <property type="match status" value="5"/>
</dbReference>
<name>A0A813ELQ6_POLGL</name>
<dbReference type="GO" id="GO:1990234">
    <property type="term" value="C:transferase complex"/>
    <property type="evidence" value="ECO:0007669"/>
    <property type="project" value="UniProtKB-ARBA"/>
</dbReference>
<dbReference type="Proteomes" id="UP000654075">
    <property type="component" value="Unassembled WGS sequence"/>
</dbReference>
<feature type="repeat" description="WD" evidence="3">
    <location>
        <begin position="219"/>
        <end position="260"/>
    </location>
</feature>
<dbReference type="Gene3D" id="2.130.10.10">
    <property type="entry name" value="YVTN repeat-like/Quinoprotein amine dehydrogenase"/>
    <property type="match status" value="2"/>
</dbReference>
<sequence length="359" mass="39390">MPDFNFPVRLNRPVDGKLHGAFTDLMNGMANPMNQIAFEYMRLQEQVQKLTAENQKLSVQNQKLQADVTKLTSQVNTKGPVVPTVGPAPGLQLGVGVAPGAIVGAETGKKPAADGERFQLERTISIHEAPVHSVAMSTQLNIVATASWDATINLYNLSTDKIVRTLGGSSSAEEKMGGLYAVAFSKTVPDILGCTSCDKNVYLWNHQTGKPLAKLGGGQQGHQDEVNGIDFHSSQQVMCTASDDKKVIIWDFQEGIVLRTLETHTKAVYGSTFLGQEMQYFVATCCFDMKTRIFDMRDKQVVALLQEHTDDIIGIDYSSAKGLIATGSDDGNICIWNTRTWKLQHKINTRDDLKNPDNE</sequence>
<evidence type="ECO:0008006" key="7">
    <source>
        <dbReference type="Google" id="ProtNLM"/>
    </source>
</evidence>
<evidence type="ECO:0000313" key="6">
    <source>
        <dbReference type="Proteomes" id="UP000654075"/>
    </source>
</evidence>
<dbReference type="PROSITE" id="PS50082">
    <property type="entry name" value="WD_REPEATS_2"/>
    <property type="match status" value="3"/>
</dbReference>
<dbReference type="InterPro" id="IPR001680">
    <property type="entry name" value="WD40_rpt"/>
</dbReference>
<keyword evidence="2" id="KW-0677">Repeat</keyword>
<feature type="coiled-coil region" evidence="4">
    <location>
        <begin position="33"/>
        <end position="74"/>
    </location>
</feature>
<dbReference type="CDD" id="cd00200">
    <property type="entry name" value="WD40"/>
    <property type="match status" value="1"/>
</dbReference>
<dbReference type="InterPro" id="IPR015943">
    <property type="entry name" value="WD40/YVTN_repeat-like_dom_sf"/>
</dbReference>
<evidence type="ECO:0000256" key="2">
    <source>
        <dbReference type="ARBA" id="ARBA00022737"/>
    </source>
</evidence>
<proteinExistence type="predicted"/>
<gene>
    <name evidence="5" type="ORF">PGLA1383_LOCUS21208</name>
</gene>
<dbReference type="OrthoDB" id="10255630at2759"/>
<comment type="caution">
    <text evidence="5">The sequence shown here is derived from an EMBL/GenBank/DDBJ whole genome shotgun (WGS) entry which is preliminary data.</text>
</comment>
<evidence type="ECO:0000256" key="3">
    <source>
        <dbReference type="PROSITE-ProRule" id="PRU00221"/>
    </source>
</evidence>
<feature type="repeat" description="WD" evidence="3">
    <location>
        <begin position="124"/>
        <end position="165"/>
    </location>
</feature>
<dbReference type="PANTHER" id="PTHR22847">
    <property type="entry name" value="WD40 REPEAT PROTEIN"/>
    <property type="match status" value="1"/>
</dbReference>
<evidence type="ECO:0000256" key="4">
    <source>
        <dbReference type="SAM" id="Coils"/>
    </source>
</evidence>
<feature type="non-terminal residue" evidence="5">
    <location>
        <position position="359"/>
    </location>
</feature>
<dbReference type="InterPro" id="IPR036322">
    <property type="entry name" value="WD40_repeat_dom_sf"/>
</dbReference>
<dbReference type="PANTHER" id="PTHR22847:SF637">
    <property type="entry name" value="WD REPEAT DOMAIN 5B"/>
    <property type="match status" value="1"/>
</dbReference>
<feature type="repeat" description="WD" evidence="3">
    <location>
        <begin position="305"/>
        <end position="346"/>
    </location>
</feature>
<reference evidence="5" key="1">
    <citation type="submission" date="2021-02" db="EMBL/GenBank/DDBJ databases">
        <authorList>
            <person name="Dougan E. K."/>
            <person name="Rhodes N."/>
            <person name="Thang M."/>
            <person name="Chan C."/>
        </authorList>
    </citation>
    <scope>NUCLEOTIDE SEQUENCE</scope>
</reference>
<dbReference type="PROSITE" id="PS00678">
    <property type="entry name" value="WD_REPEATS_1"/>
    <property type="match status" value="2"/>
</dbReference>
<dbReference type="AlphaFoldDB" id="A0A813ELQ6"/>
<evidence type="ECO:0000313" key="5">
    <source>
        <dbReference type="EMBL" id="CAE8602979.1"/>
    </source>
</evidence>
<evidence type="ECO:0000256" key="1">
    <source>
        <dbReference type="ARBA" id="ARBA00022574"/>
    </source>
</evidence>
<dbReference type="SUPFAM" id="SSF50978">
    <property type="entry name" value="WD40 repeat-like"/>
    <property type="match status" value="1"/>
</dbReference>
<dbReference type="PROSITE" id="PS50294">
    <property type="entry name" value="WD_REPEATS_REGION"/>
    <property type="match status" value="2"/>
</dbReference>
<keyword evidence="6" id="KW-1185">Reference proteome</keyword>
<dbReference type="Pfam" id="PF00400">
    <property type="entry name" value="WD40"/>
    <property type="match status" value="3"/>
</dbReference>
<dbReference type="InterPro" id="IPR019775">
    <property type="entry name" value="WD40_repeat_CS"/>
</dbReference>
<keyword evidence="1 3" id="KW-0853">WD repeat</keyword>
<organism evidence="5 6">
    <name type="scientific">Polarella glacialis</name>
    <name type="common">Dinoflagellate</name>
    <dbReference type="NCBI Taxonomy" id="89957"/>
    <lineage>
        <taxon>Eukaryota</taxon>
        <taxon>Sar</taxon>
        <taxon>Alveolata</taxon>
        <taxon>Dinophyceae</taxon>
        <taxon>Suessiales</taxon>
        <taxon>Suessiaceae</taxon>
        <taxon>Polarella</taxon>
    </lineage>
</organism>
<keyword evidence="4" id="KW-0175">Coiled coil</keyword>
<accession>A0A813ELQ6</accession>